<dbReference type="eggNOG" id="COG0604">
    <property type="taxonomic scope" value="Bacteria"/>
</dbReference>
<dbReference type="Proteomes" id="UP000006286">
    <property type="component" value="Chromosome"/>
</dbReference>
<dbReference type="OrthoDB" id="8953110at2"/>
<accession>K0CCC2</accession>
<dbReference type="Pfam" id="PF11017">
    <property type="entry name" value="DUF2855"/>
    <property type="match status" value="1"/>
</dbReference>
<gene>
    <name evidence="1" type="ordered locus">B5T_00907</name>
</gene>
<dbReference type="EMBL" id="CP003466">
    <property type="protein sequence ID" value="AFT69191.1"/>
    <property type="molecule type" value="Genomic_DNA"/>
</dbReference>
<dbReference type="InterPro" id="IPR021276">
    <property type="entry name" value="DUF2855"/>
</dbReference>
<dbReference type="AlphaFoldDB" id="K0CCC2"/>
<dbReference type="RefSeq" id="WP_014993272.1">
    <property type="nucleotide sequence ID" value="NC_018691.1"/>
</dbReference>
<reference evidence="1 2" key="1">
    <citation type="journal article" date="2012" name="J. Bacteriol.">
        <title>Complete genome sequence of Alcanivorax dieselolei type strain B5.</title>
        <authorList>
            <person name="Lai Q."/>
            <person name="Li W."/>
            <person name="Shao Z."/>
        </authorList>
    </citation>
    <scope>NUCLEOTIDE SEQUENCE [LARGE SCALE GENOMIC DNA]</scope>
    <source>
        <strain evidence="2">DSM 16502 / CGMCC 1.3690 / B-5</strain>
    </source>
</reference>
<dbReference type="PATRIC" id="fig|930169.3.peg.892"/>
<name>K0CCC2_ALCDB</name>
<keyword evidence="2" id="KW-1185">Reference proteome</keyword>
<evidence type="ECO:0000313" key="2">
    <source>
        <dbReference type="Proteomes" id="UP000006286"/>
    </source>
</evidence>
<proteinExistence type="predicted"/>
<dbReference type="HOGENOM" id="CLU_037224_1_0_6"/>
<protein>
    <recommendedName>
        <fullName evidence="3">DUF2855 domain-containing protein</fullName>
    </recommendedName>
</protein>
<dbReference type="KEGG" id="adi:B5T_00907"/>
<organism evidence="1 2">
    <name type="scientific">Alcanivorax dieselolei (strain DSM 16502 / CGMCC 1.3690 / MCCC 1A00001 / B-5)</name>
    <name type="common">Alloalcanivorax dieselolei</name>
    <dbReference type="NCBI Taxonomy" id="930169"/>
    <lineage>
        <taxon>Bacteria</taxon>
        <taxon>Pseudomonadati</taxon>
        <taxon>Pseudomonadota</taxon>
        <taxon>Gammaproteobacteria</taxon>
        <taxon>Oceanospirillales</taxon>
        <taxon>Alcanivoracaceae</taxon>
        <taxon>Alloalcanivorax</taxon>
    </lineage>
</organism>
<evidence type="ECO:0008006" key="3">
    <source>
        <dbReference type="Google" id="ProtNLM"/>
    </source>
</evidence>
<dbReference type="STRING" id="930169.B5T_00907"/>
<evidence type="ECO:0000313" key="1">
    <source>
        <dbReference type="EMBL" id="AFT69191.1"/>
    </source>
</evidence>
<sequence length="366" mass="40812">MRTPNLRLLTDKTDLGHTRLDDSQTLPEAGDGEVILTVDRFALTTNNITYAAFGDAMNYWSFFPTGQNGWGHMPVWGFATVTDSRVPGVDPGERFYGYFPIATVLKVRPERISERGFYDATDYRQGLPSPYNQYTRCSTDGAYVKELEDYQMLLRPLFFTSYMLADFLADNQFFGARQLVVSSASSKTAYGAAFALREMGDPARIALTSPSNRGYVEGLGLYQQVVDYDQLASLDADQPTLYVDFSGDEALRHAVHDHFGPALVYDCYAGSATNTEFLKADATLTPEPRFFFAPVQIRKRNQDWGPAVLSERFGAAQRRFLQAVSDPVSGWMSLCEHRGFEAAGPVIRALNDHGGLPREGHVVLLR</sequence>